<sequence>MHHKKRFLHSSCPNRELLLGVGEESTIGRRNLQYGEESISILSLIAEMLFLIKQKHNFSPKAPTKAKTLTRYSSPSSGGAAPSPLLAAAPANTRRCSSLLLVVRVSHIRRLAPASFIHQPFLLFSLYPSSLFF</sequence>
<proteinExistence type="predicted"/>
<dbReference type="AlphaFoldDB" id="A0AAN9EFX3"/>
<organism evidence="2 3">
    <name type="scientific">Crotalaria pallida</name>
    <name type="common">Smooth rattlebox</name>
    <name type="synonym">Crotalaria striata</name>
    <dbReference type="NCBI Taxonomy" id="3830"/>
    <lineage>
        <taxon>Eukaryota</taxon>
        <taxon>Viridiplantae</taxon>
        <taxon>Streptophyta</taxon>
        <taxon>Embryophyta</taxon>
        <taxon>Tracheophyta</taxon>
        <taxon>Spermatophyta</taxon>
        <taxon>Magnoliopsida</taxon>
        <taxon>eudicotyledons</taxon>
        <taxon>Gunneridae</taxon>
        <taxon>Pentapetalae</taxon>
        <taxon>rosids</taxon>
        <taxon>fabids</taxon>
        <taxon>Fabales</taxon>
        <taxon>Fabaceae</taxon>
        <taxon>Papilionoideae</taxon>
        <taxon>50 kb inversion clade</taxon>
        <taxon>genistoids sensu lato</taxon>
        <taxon>core genistoids</taxon>
        <taxon>Crotalarieae</taxon>
        <taxon>Crotalaria</taxon>
    </lineage>
</organism>
<protein>
    <submittedName>
        <fullName evidence="2">Uncharacterized protein</fullName>
    </submittedName>
</protein>
<dbReference type="EMBL" id="JAYWIO010000006">
    <property type="protein sequence ID" value="KAK7256742.1"/>
    <property type="molecule type" value="Genomic_DNA"/>
</dbReference>
<evidence type="ECO:0000313" key="2">
    <source>
        <dbReference type="EMBL" id="KAK7256742.1"/>
    </source>
</evidence>
<feature type="region of interest" description="Disordered" evidence="1">
    <location>
        <begin position="61"/>
        <end position="84"/>
    </location>
</feature>
<name>A0AAN9EFX3_CROPI</name>
<gene>
    <name evidence="2" type="ORF">RIF29_30200</name>
</gene>
<evidence type="ECO:0000256" key="1">
    <source>
        <dbReference type="SAM" id="MobiDB-lite"/>
    </source>
</evidence>
<reference evidence="2 3" key="1">
    <citation type="submission" date="2024-01" db="EMBL/GenBank/DDBJ databases">
        <title>The genomes of 5 underutilized Papilionoideae crops provide insights into root nodulation and disease resistanc.</title>
        <authorList>
            <person name="Yuan L."/>
        </authorList>
    </citation>
    <scope>NUCLEOTIDE SEQUENCE [LARGE SCALE GENOMIC DNA]</scope>
    <source>
        <strain evidence="2">ZHUSHIDOU_FW_LH</strain>
        <tissue evidence="2">Leaf</tissue>
    </source>
</reference>
<accession>A0AAN9EFX3</accession>
<comment type="caution">
    <text evidence="2">The sequence shown here is derived from an EMBL/GenBank/DDBJ whole genome shotgun (WGS) entry which is preliminary data.</text>
</comment>
<keyword evidence="3" id="KW-1185">Reference proteome</keyword>
<evidence type="ECO:0000313" key="3">
    <source>
        <dbReference type="Proteomes" id="UP001372338"/>
    </source>
</evidence>
<feature type="compositionally biased region" description="Low complexity" evidence="1">
    <location>
        <begin position="73"/>
        <end position="84"/>
    </location>
</feature>
<dbReference type="Proteomes" id="UP001372338">
    <property type="component" value="Unassembled WGS sequence"/>
</dbReference>